<accession>A0A0E9QZF8</accession>
<proteinExistence type="predicted"/>
<name>A0A0E9QZF8_ANGAN</name>
<protein>
    <submittedName>
        <fullName evidence="1">Uncharacterized protein</fullName>
    </submittedName>
</protein>
<dbReference type="AlphaFoldDB" id="A0A0E9QZF8"/>
<dbReference type="EMBL" id="GBXM01086276">
    <property type="protein sequence ID" value="JAH22301.1"/>
    <property type="molecule type" value="Transcribed_RNA"/>
</dbReference>
<reference evidence="1" key="1">
    <citation type="submission" date="2014-11" db="EMBL/GenBank/DDBJ databases">
        <authorList>
            <person name="Amaro Gonzalez C."/>
        </authorList>
    </citation>
    <scope>NUCLEOTIDE SEQUENCE</scope>
</reference>
<sequence length="30" mass="3572">MYELNGFKPLRQGWSIFFLQVDRPVASFQP</sequence>
<evidence type="ECO:0000313" key="1">
    <source>
        <dbReference type="EMBL" id="JAH22301.1"/>
    </source>
</evidence>
<reference evidence="1" key="2">
    <citation type="journal article" date="2015" name="Fish Shellfish Immunol.">
        <title>Early steps in the European eel (Anguilla anguilla)-Vibrio vulnificus interaction in the gills: Role of the RtxA13 toxin.</title>
        <authorList>
            <person name="Callol A."/>
            <person name="Pajuelo D."/>
            <person name="Ebbesson L."/>
            <person name="Teles M."/>
            <person name="MacKenzie S."/>
            <person name="Amaro C."/>
        </authorList>
    </citation>
    <scope>NUCLEOTIDE SEQUENCE</scope>
</reference>
<organism evidence="1">
    <name type="scientific">Anguilla anguilla</name>
    <name type="common">European freshwater eel</name>
    <name type="synonym">Muraena anguilla</name>
    <dbReference type="NCBI Taxonomy" id="7936"/>
    <lineage>
        <taxon>Eukaryota</taxon>
        <taxon>Metazoa</taxon>
        <taxon>Chordata</taxon>
        <taxon>Craniata</taxon>
        <taxon>Vertebrata</taxon>
        <taxon>Euteleostomi</taxon>
        <taxon>Actinopterygii</taxon>
        <taxon>Neopterygii</taxon>
        <taxon>Teleostei</taxon>
        <taxon>Anguilliformes</taxon>
        <taxon>Anguillidae</taxon>
        <taxon>Anguilla</taxon>
    </lineage>
</organism>